<dbReference type="EMBL" id="FUKM01000022">
    <property type="protein sequence ID" value="SJN11524.1"/>
    <property type="molecule type" value="Genomic_DNA"/>
</dbReference>
<name>A0A1R4HVX9_9GAMM</name>
<reference evidence="1 2" key="1">
    <citation type="submission" date="2017-02" db="EMBL/GenBank/DDBJ databases">
        <authorList>
            <person name="Dridi B."/>
        </authorList>
    </citation>
    <scope>NUCLEOTIDE SEQUENCE [LARGE SCALE GENOMIC DNA]</scope>
    <source>
        <strain evidence="1 2">JB380</strain>
    </source>
</reference>
<organism evidence="1 2">
    <name type="scientific">Halomonas citrativorans</name>
    <dbReference type="NCBI Taxonomy" id="2742612"/>
    <lineage>
        <taxon>Bacteria</taxon>
        <taxon>Pseudomonadati</taxon>
        <taxon>Pseudomonadota</taxon>
        <taxon>Gammaproteobacteria</taxon>
        <taxon>Oceanospirillales</taxon>
        <taxon>Halomonadaceae</taxon>
        <taxon>Halomonas</taxon>
    </lineage>
</organism>
<sequence length="38" mass="4074">MLETTPNPGSAVRCFCAGPPLRVRFAYTALRLGHIEAG</sequence>
<evidence type="ECO:0000313" key="1">
    <source>
        <dbReference type="EMBL" id="SJN11524.1"/>
    </source>
</evidence>
<comment type="caution">
    <text evidence="1">The sequence shown here is derived from an EMBL/GenBank/DDBJ whole genome shotgun (WGS) entry which is preliminary data.</text>
</comment>
<accession>A0A1R4HVX9</accession>
<dbReference type="Proteomes" id="UP000196331">
    <property type="component" value="Unassembled WGS sequence"/>
</dbReference>
<evidence type="ECO:0000313" key="2">
    <source>
        <dbReference type="Proteomes" id="UP000196331"/>
    </source>
</evidence>
<gene>
    <name evidence="1" type="ORF">CZ787_06120</name>
</gene>
<proteinExistence type="predicted"/>
<protein>
    <submittedName>
        <fullName evidence="1">Uncharacterized protein</fullName>
    </submittedName>
</protein>
<dbReference type="AlphaFoldDB" id="A0A1R4HVX9"/>